<gene>
    <name evidence="2" type="ORF">BZM27_54775</name>
</gene>
<reference evidence="2 3" key="1">
    <citation type="submission" date="2017-02" db="EMBL/GenBank/DDBJ databases">
        <title>Paraburkholderia sophoroidis sp. nov. and Paraburkholderia steynii sp. nov. rhizobial symbionts of the fynbos legume Hypocalyptus sophoroides.</title>
        <authorList>
            <person name="Steenkamp E.T."/>
            <person name="Beukes C.W."/>
            <person name="Van Zyl E."/>
            <person name="Avontuur J."/>
            <person name="Chan W.Y."/>
            <person name="Hassen A."/>
            <person name="Palmer M."/>
            <person name="Mthombeni L."/>
            <person name="Phalane F."/>
            <person name="Sereme K."/>
            <person name="Venter S.N."/>
        </authorList>
    </citation>
    <scope>NUCLEOTIDE SEQUENCE [LARGE SCALE GENOMIC DNA]</scope>
    <source>
        <strain evidence="2 3">HC1.1ba</strain>
    </source>
</reference>
<dbReference type="AlphaFoldDB" id="A0A4R0WS05"/>
<evidence type="ECO:0000313" key="3">
    <source>
        <dbReference type="Proteomes" id="UP000294200"/>
    </source>
</evidence>
<comment type="caution">
    <text evidence="2">The sequence shown here is derived from an EMBL/GenBank/DDBJ whole genome shotgun (WGS) entry which is preliminary data.</text>
</comment>
<dbReference type="InterPro" id="IPR036259">
    <property type="entry name" value="MFS_trans_sf"/>
</dbReference>
<name>A0A4R0WS05_9BURK</name>
<feature type="transmembrane region" description="Helical" evidence="1">
    <location>
        <begin position="6"/>
        <end position="28"/>
    </location>
</feature>
<keyword evidence="3" id="KW-1185">Reference proteome</keyword>
<feature type="transmembrane region" description="Helical" evidence="1">
    <location>
        <begin position="59"/>
        <end position="80"/>
    </location>
</feature>
<accession>A0A4R0WS05</accession>
<dbReference type="Gene3D" id="1.20.1250.20">
    <property type="entry name" value="MFS general substrate transporter like domains"/>
    <property type="match status" value="1"/>
</dbReference>
<evidence type="ECO:0000256" key="1">
    <source>
        <dbReference type="SAM" id="Phobius"/>
    </source>
</evidence>
<keyword evidence="1" id="KW-0812">Transmembrane</keyword>
<dbReference type="Proteomes" id="UP000294200">
    <property type="component" value="Unassembled WGS sequence"/>
</dbReference>
<feature type="non-terminal residue" evidence="2">
    <location>
        <position position="1"/>
    </location>
</feature>
<sequence>ISALDWRGAYQVLGVYAIFGATIAFFLTKENETAVSRRRYAKLDKTENITDRRGSPAKLITIAIMAFLASAATLSLVPHLPALLIDRGLNSHRRSNTVQPPKGLAWLSAD</sequence>
<evidence type="ECO:0008006" key="4">
    <source>
        <dbReference type="Google" id="ProtNLM"/>
    </source>
</evidence>
<keyword evidence="1" id="KW-0472">Membrane</keyword>
<protein>
    <recommendedName>
        <fullName evidence="4">MFS transporter</fullName>
    </recommendedName>
</protein>
<organism evidence="2 3">
    <name type="scientific">Paraburkholderia steynii</name>
    <dbReference type="NCBI Taxonomy" id="1245441"/>
    <lineage>
        <taxon>Bacteria</taxon>
        <taxon>Pseudomonadati</taxon>
        <taxon>Pseudomonadota</taxon>
        <taxon>Betaproteobacteria</taxon>
        <taxon>Burkholderiales</taxon>
        <taxon>Burkholderiaceae</taxon>
        <taxon>Paraburkholderia</taxon>
    </lineage>
</organism>
<dbReference type="SUPFAM" id="SSF103473">
    <property type="entry name" value="MFS general substrate transporter"/>
    <property type="match status" value="1"/>
</dbReference>
<keyword evidence="1" id="KW-1133">Transmembrane helix</keyword>
<evidence type="ECO:0000313" key="2">
    <source>
        <dbReference type="EMBL" id="TCG00143.1"/>
    </source>
</evidence>
<dbReference type="EMBL" id="MWML01001026">
    <property type="protein sequence ID" value="TCG00143.1"/>
    <property type="molecule type" value="Genomic_DNA"/>
</dbReference>
<proteinExistence type="predicted"/>